<evidence type="ECO:0000313" key="2">
    <source>
        <dbReference type="Proteomes" id="UP000247746"/>
    </source>
</evidence>
<accession>A0A2V4U914</accession>
<reference evidence="1 2" key="1">
    <citation type="submission" date="2018-06" db="EMBL/GenBank/DDBJ databases">
        <title>Genomic Encyclopedia of Type Strains, Phase III (KMG-III): the genomes of soil and plant-associated and newly described type strains.</title>
        <authorList>
            <person name="Whitman W."/>
        </authorList>
    </citation>
    <scope>NUCLEOTIDE SEQUENCE [LARGE SCALE GENOMIC DNA]</scope>
    <source>
        <strain evidence="1 2">CECT 5889</strain>
    </source>
</reference>
<dbReference type="Proteomes" id="UP000247746">
    <property type="component" value="Unassembled WGS sequence"/>
</dbReference>
<protein>
    <submittedName>
        <fullName evidence="1">Uncharacterized protein</fullName>
    </submittedName>
</protein>
<sequence>MVFLNMKTFVVKRKFYKEMRSSQELIYQNLSFFVLTLLILFI</sequence>
<name>A0A2V4U914_9GAMM</name>
<evidence type="ECO:0000313" key="1">
    <source>
        <dbReference type="EMBL" id="PYE36673.1"/>
    </source>
</evidence>
<organism evidence="1 2">
    <name type="scientific">Psychrobacter fozii</name>
    <dbReference type="NCBI Taxonomy" id="198480"/>
    <lineage>
        <taxon>Bacteria</taxon>
        <taxon>Pseudomonadati</taxon>
        <taxon>Pseudomonadota</taxon>
        <taxon>Gammaproteobacteria</taxon>
        <taxon>Moraxellales</taxon>
        <taxon>Moraxellaceae</taxon>
        <taxon>Psychrobacter</taxon>
    </lineage>
</organism>
<dbReference type="EMBL" id="QJSU01000011">
    <property type="protein sequence ID" value="PYE36673.1"/>
    <property type="molecule type" value="Genomic_DNA"/>
</dbReference>
<comment type="caution">
    <text evidence="1">The sequence shown here is derived from an EMBL/GenBank/DDBJ whole genome shotgun (WGS) entry which is preliminary data.</text>
</comment>
<dbReference type="AlphaFoldDB" id="A0A2V4U914"/>
<proteinExistence type="predicted"/>
<keyword evidence="2" id="KW-1185">Reference proteome</keyword>
<gene>
    <name evidence="1" type="ORF">DFP82_11122</name>
</gene>